<feature type="active site" description="Proton donor" evidence="9">
    <location>
        <position position="103"/>
    </location>
</feature>
<dbReference type="NCBIfam" id="NF003804">
    <property type="entry name" value="PRK05395.1-1"/>
    <property type="match status" value="1"/>
</dbReference>
<dbReference type="Gene3D" id="3.40.50.9100">
    <property type="entry name" value="Dehydroquinase, class II"/>
    <property type="match status" value="1"/>
</dbReference>
<reference evidence="10 11" key="1">
    <citation type="journal article" date="2020" name="Microorganisms">
        <title>Osmotic Adaptation and Compatible Solute Biosynthesis of Phototrophic Bacteria as Revealed from Genome Analyses.</title>
        <authorList>
            <person name="Imhoff J.F."/>
            <person name="Rahn T."/>
            <person name="Kunzel S."/>
            <person name="Keller A."/>
            <person name="Neulinger S.C."/>
        </authorList>
    </citation>
    <scope>NUCLEOTIDE SEQUENCE [LARGE SCALE GENOMIC DNA]</scope>
    <source>
        <strain evidence="10 11">DSM 9895</strain>
    </source>
</reference>
<keyword evidence="7 9" id="KW-0057">Aromatic amino acid biosynthesis</keyword>
<dbReference type="HAMAP" id="MF_00169">
    <property type="entry name" value="AroQ"/>
    <property type="match status" value="1"/>
</dbReference>
<evidence type="ECO:0000256" key="8">
    <source>
        <dbReference type="ARBA" id="ARBA00023239"/>
    </source>
</evidence>
<dbReference type="InterPro" id="IPR001874">
    <property type="entry name" value="DHquinase_II"/>
</dbReference>
<feature type="binding site" evidence="9">
    <location>
        <position position="83"/>
    </location>
    <ligand>
        <name>substrate</name>
    </ligand>
</feature>
<protein>
    <recommendedName>
        <fullName evidence="6 9">3-dehydroquinate dehydratase</fullName>
        <shortName evidence="9">3-dehydroquinase</shortName>
        <ecNumber evidence="6 9">4.2.1.10</ecNumber>
    </recommendedName>
    <alternativeName>
        <fullName evidence="9">Type II DHQase</fullName>
    </alternativeName>
</protein>
<dbReference type="PROSITE" id="PS01029">
    <property type="entry name" value="DEHYDROQUINASE_II"/>
    <property type="match status" value="1"/>
</dbReference>
<evidence type="ECO:0000256" key="4">
    <source>
        <dbReference type="ARBA" id="ARBA00011037"/>
    </source>
</evidence>
<feature type="active site" description="Proton acceptor" evidence="9">
    <location>
        <position position="26"/>
    </location>
</feature>
<feature type="binding site" evidence="9">
    <location>
        <position position="114"/>
    </location>
    <ligand>
        <name>substrate</name>
    </ligand>
</feature>
<evidence type="ECO:0000313" key="11">
    <source>
        <dbReference type="Proteomes" id="UP001296873"/>
    </source>
</evidence>
<dbReference type="CDD" id="cd00466">
    <property type="entry name" value="DHQase_II"/>
    <property type="match status" value="1"/>
</dbReference>
<sequence length="152" mass="16597">MARTHKILILNGPNLNLLGTREPEVYGRETLADVERACRKTADTLGLEIDFRQSNHEGELVDWIQEARAGHAGIVINAGAYSHTSVAILDALQAVQRPVIEVHLSNLFKREPFRHHSYISQAAQGVICGLGAAGYLYALDALGRRLSAEGEA</sequence>
<dbReference type="EMBL" id="NRRL01000094">
    <property type="protein sequence ID" value="MBK1670422.1"/>
    <property type="molecule type" value="Genomic_DNA"/>
</dbReference>
<keyword evidence="9" id="KW-0028">Amino-acid biosynthesis</keyword>
<dbReference type="InterPro" id="IPR036441">
    <property type="entry name" value="DHquinase_II_sf"/>
</dbReference>
<evidence type="ECO:0000256" key="5">
    <source>
        <dbReference type="ARBA" id="ARBA00011193"/>
    </source>
</evidence>
<evidence type="ECO:0000256" key="3">
    <source>
        <dbReference type="ARBA" id="ARBA00004902"/>
    </source>
</evidence>
<feature type="site" description="Transition state stabilizer" evidence="9">
    <location>
        <position position="21"/>
    </location>
</feature>
<evidence type="ECO:0000256" key="6">
    <source>
        <dbReference type="ARBA" id="ARBA00012060"/>
    </source>
</evidence>
<evidence type="ECO:0000313" key="10">
    <source>
        <dbReference type="EMBL" id="MBK1670422.1"/>
    </source>
</evidence>
<feature type="binding site" evidence="9">
    <location>
        <begin position="104"/>
        <end position="105"/>
    </location>
    <ligand>
        <name>substrate</name>
    </ligand>
</feature>
<keyword evidence="8 9" id="KW-0456">Lyase</keyword>
<comment type="catalytic activity">
    <reaction evidence="1 9">
        <text>3-dehydroquinate = 3-dehydroshikimate + H2O</text>
        <dbReference type="Rhea" id="RHEA:21096"/>
        <dbReference type="ChEBI" id="CHEBI:15377"/>
        <dbReference type="ChEBI" id="CHEBI:16630"/>
        <dbReference type="ChEBI" id="CHEBI:32364"/>
        <dbReference type="EC" id="4.2.1.10"/>
    </reaction>
</comment>
<accession>A0ABS1DIX2</accession>
<dbReference type="NCBIfam" id="NF003806">
    <property type="entry name" value="PRK05395.1-3"/>
    <property type="match status" value="1"/>
</dbReference>
<dbReference type="NCBIfam" id="NF003805">
    <property type="entry name" value="PRK05395.1-2"/>
    <property type="match status" value="1"/>
</dbReference>
<organism evidence="10 11">
    <name type="scientific">Rhodovibrio sodomensis</name>
    <dbReference type="NCBI Taxonomy" id="1088"/>
    <lineage>
        <taxon>Bacteria</taxon>
        <taxon>Pseudomonadati</taxon>
        <taxon>Pseudomonadota</taxon>
        <taxon>Alphaproteobacteria</taxon>
        <taxon>Rhodospirillales</taxon>
        <taxon>Rhodovibrionaceae</taxon>
        <taxon>Rhodovibrio</taxon>
    </lineage>
</organism>
<proteinExistence type="inferred from homology"/>
<gene>
    <name evidence="9 10" type="primary">aroQ</name>
    <name evidence="10" type="ORF">CKO28_20570</name>
</gene>
<dbReference type="NCBIfam" id="TIGR01088">
    <property type="entry name" value="aroQ"/>
    <property type="match status" value="1"/>
</dbReference>
<keyword evidence="11" id="KW-1185">Reference proteome</keyword>
<feature type="binding site" evidence="9">
    <location>
        <position position="90"/>
    </location>
    <ligand>
        <name>substrate</name>
    </ligand>
</feature>
<name>A0ABS1DIX2_9PROT</name>
<comment type="pathway">
    <text evidence="3 9">Metabolic intermediate biosynthesis; chorismate biosynthesis; chorismate from D-erythrose 4-phosphate and phosphoenolpyruvate: step 3/7.</text>
</comment>
<comment type="function">
    <text evidence="2 9">Catalyzes a trans-dehydration via an enolate intermediate.</text>
</comment>
<comment type="subunit">
    <text evidence="5 9">Homododecamer.</text>
</comment>
<dbReference type="InterPro" id="IPR018509">
    <property type="entry name" value="DHquinase_II_CS"/>
</dbReference>
<dbReference type="SUPFAM" id="SSF52304">
    <property type="entry name" value="Type II 3-dehydroquinate dehydratase"/>
    <property type="match status" value="1"/>
</dbReference>
<evidence type="ECO:0000256" key="2">
    <source>
        <dbReference type="ARBA" id="ARBA00003924"/>
    </source>
</evidence>
<evidence type="ECO:0000256" key="7">
    <source>
        <dbReference type="ARBA" id="ARBA00023141"/>
    </source>
</evidence>
<dbReference type="PANTHER" id="PTHR21272">
    <property type="entry name" value="CATABOLIC 3-DEHYDROQUINASE"/>
    <property type="match status" value="1"/>
</dbReference>
<feature type="binding site" evidence="9">
    <location>
        <position position="77"/>
    </location>
    <ligand>
        <name>substrate</name>
    </ligand>
</feature>
<dbReference type="NCBIfam" id="NF003807">
    <property type="entry name" value="PRK05395.1-4"/>
    <property type="match status" value="1"/>
</dbReference>
<dbReference type="Pfam" id="PF01220">
    <property type="entry name" value="DHquinase_II"/>
    <property type="match status" value="1"/>
</dbReference>
<evidence type="ECO:0000256" key="1">
    <source>
        <dbReference type="ARBA" id="ARBA00001864"/>
    </source>
</evidence>
<dbReference type="EC" id="4.2.1.10" evidence="6 9"/>
<dbReference type="RefSeq" id="WP_200342785.1">
    <property type="nucleotide sequence ID" value="NZ_NRRL01000094.1"/>
</dbReference>
<dbReference type="PANTHER" id="PTHR21272:SF3">
    <property type="entry name" value="CATABOLIC 3-DEHYDROQUINASE"/>
    <property type="match status" value="1"/>
</dbReference>
<dbReference type="PIRSF" id="PIRSF001399">
    <property type="entry name" value="DHquinase_II"/>
    <property type="match status" value="1"/>
</dbReference>
<evidence type="ECO:0000256" key="9">
    <source>
        <dbReference type="HAMAP-Rule" id="MF_00169"/>
    </source>
</evidence>
<dbReference type="Proteomes" id="UP001296873">
    <property type="component" value="Unassembled WGS sequence"/>
</dbReference>
<comment type="caution">
    <text evidence="10">The sequence shown here is derived from an EMBL/GenBank/DDBJ whole genome shotgun (WGS) entry which is preliminary data.</text>
</comment>
<comment type="similarity">
    <text evidence="4 9">Belongs to the type-II 3-dehydroquinase family.</text>
</comment>